<comment type="caution">
    <text evidence="1">The sequence shown here is derived from an EMBL/GenBank/DDBJ whole genome shotgun (WGS) entry which is preliminary data.</text>
</comment>
<dbReference type="EMBL" id="CM042884">
    <property type="protein sequence ID" value="KAI4368749.1"/>
    <property type="molecule type" value="Genomic_DNA"/>
</dbReference>
<gene>
    <name evidence="1" type="ORF">MLD38_017268</name>
</gene>
<accession>A0ACB9QTM2</accession>
<evidence type="ECO:0000313" key="2">
    <source>
        <dbReference type="Proteomes" id="UP001057402"/>
    </source>
</evidence>
<protein>
    <submittedName>
        <fullName evidence="1">Uncharacterized protein</fullName>
    </submittedName>
</protein>
<reference evidence="2" key="1">
    <citation type="journal article" date="2023" name="Front. Plant Sci.">
        <title>Chromosomal-level genome assembly of Melastoma candidum provides insights into trichome evolution.</title>
        <authorList>
            <person name="Zhong Y."/>
            <person name="Wu W."/>
            <person name="Sun C."/>
            <person name="Zou P."/>
            <person name="Liu Y."/>
            <person name="Dai S."/>
            <person name="Zhou R."/>
        </authorList>
    </citation>
    <scope>NUCLEOTIDE SEQUENCE [LARGE SCALE GENOMIC DNA]</scope>
</reference>
<dbReference type="Proteomes" id="UP001057402">
    <property type="component" value="Chromosome 5"/>
</dbReference>
<name>A0ACB9QTM2_9MYRT</name>
<sequence>MRYILSANLPDSEGKFCLGSRTGEILPWLQDLESVPTNQVDRAVWTFGWKLTIELTHNSGTESDPEFK</sequence>
<proteinExistence type="predicted"/>
<evidence type="ECO:0000313" key="1">
    <source>
        <dbReference type="EMBL" id="KAI4368749.1"/>
    </source>
</evidence>
<organism evidence="1 2">
    <name type="scientific">Melastoma candidum</name>
    <dbReference type="NCBI Taxonomy" id="119954"/>
    <lineage>
        <taxon>Eukaryota</taxon>
        <taxon>Viridiplantae</taxon>
        <taxon>Streptophyta</taxon>
        <taxon>Embryophyta</taxon>
        <taxon>Tracheophyta</taxon>
        <taxon>Spermatophyta</taxon>
        <taxon>Magnoliopsida</taxon>
        <taxon>eudicotyledons</taxon>
        <taxon>Gunneridae</taxon>
        <taxon>Pentapetalae</taxon>
        <taxon>rosids</taxon>
        <taxon>malvids</taxon>
        <taxon>Myrtales</taxon>
        <taxon>Melastomataceae</taxon>
        <taxon>Melastomatoideae</taxon>
        <taxon>Melastomateae</taxon>
        <taxon>Melastoma</taxon>
    </lineage>
</organism>
<keyword evidence="2" id="KW-1185">Reference proteome</keyword>